<proteinExistence type="predicted"/>
<evidence type="ECO:0000313" key="1">
    <source>
        <dbReference type="EMBL" id="MED6219964.1"/>
    </source>
</evidence>
<evidence type="ECO:0000313" key="2">
    <source>
        <dbReference type="Proteomes" id="UP001341840"/>
    </source>
</evidence>
<keyword evidence="2" id="KW-1185">Reference proteome</keyword>
<accession>A0ABU6ZDE2</accession>
<sequence>MSSRVSNPNQWFVPYHLASDVLSEASVEDIAQKYEPNWMPETNKLERVFVQTLESKNTWSMMLKEVKNWRAYALDVTRRSGKTNKAGEDDMKKL</sequence>
<name>A0ABU6ZDE2_9FABA</name>
<dbReference type="EMBL" id="JASCZI010272080">
    <property type="protein sequence ID" value="MED6219964.1"/>
    <property type="molecule type" value="Genomic_DNA"/>
</dbReference>
<dbReference type="Proteomes" id="UP001341840">
    <property type="component" value="Unassembled WGS sequence"/>
</dbReference>
<reference evidence="1 2" key="1">
    <citation type="journal article" date="2023" name="Plants (Basel)">
        <title>Bridging the Gap: Combining Genomics and Transcriptomics Approaches to Understand Stylosanthes scabra, an Orphan Legume from the Brazilian Caatinga.</title>
        <authorList>
            <person name="Ferreira-Neto J.R.C."/>
            <person name="da Silva M.D."/>
            <person name="Binneck E."/>
            <person name="de Melo N.F."/>
            <person name="da Silva R.H."/>
            <person name="de Melo A.L.T.M."/>
            <person name="Pandolfi V."/>
            <person name="Bustamante F.O."/>
            <person name="Brasileiro-Vidal A.C."/>
            <person name="Benko-Iseppon A.M."/>
        </authorList>
    </citation>
    <scope>NUCLEOTIDE SEQUENCE [LARGE SCALE GENOMIC DNA]</scope>
    <source>
        <tissue evidence="1">Leaves</tissue>
    </source>
</reference>
<organism evidence="1 2">
    <name type="scientific">Stylosanthes scabra</name>
    <dbReference type="NCBI Taxonomy" id="79078"/>
    <lineage>
        <taxon>Eukaryota</taxon>
        <taxon>Viridiplantae</taxon>
        <taxon>Streptophyta</taxon>
        <taxon>Embryophyta</taxon>
        <taxon>Tracheophyta</taxon>
        <taxon>Spermatophyta</taxon>
        <taxon>Magnoliopsida</taxon>
        <taxon>eudicotyledons</taxon>
        <taxon>Gunneridae</taxon>
        <taxon>Pentapetalae</taxon>
        <taxon>rosids</taxon>
        <taxon>fabids</taxon>
        <taxon>Fabales</taxon>
        <taxon>Fabaceae</taxon>
        <taxon>Papilionoideae</taxon>
        <taxon>50 kb inversion clade</taxon>
        <taxon>dalbergioids sensu lato</taxon>
        <taxon>Dalbergieae</taxon>
        <taxon>Pterocarpus clade</taxon>
        <taxon>Stylosanthes</taxon>
    </lineage>
</organism>
<comment type="caution">
    <text evidence="1">The sequence shown here is derived from an EMBL/GenBank/DDBJ whole genome shotgun (WGS) entry which is preliminary data.</text>
</comment>
<protein>
    <submittedName>
        <fullName evidence="1">Uncharacterized protein</fullName>
    </submittedName>
</protein>
<gene>
    <name evidence="1" type="ORF">PIB30_040590</name>
</gene>